<evidence type="ECO:0000313" key="2">
    <source>
        <dbReference type="Proteomes" id="UP000321926"/>
    </source>
</evidence>
<protein>
    <submittedName>
        <fullName evidence="1">Uncharacterized protein</fullName>
    </submittedName>
</protein>
<dbReference type="OrthoDB" id="1003648at2"/>
<evidence type="ECO:0000313" key="1">
    <source>
        <dbReference type="EMBL" id="TXK48643.1"/>
    </source>
</evidence>
<keyword evidence="2" id="KW-1185">Reference proteome</keyword>
<dbReference type="RefSeq" id="WP_147921233.1">
    <property type="nucleotide sequence ID" value="NZ_VRTY01000023.1"/>
</dbReference>
<organism evidence="1 2">
    <name type="scientific">Pontibacter qinzhouensis</name>
    <dbReference type="NCBI Taxonomy" id="2603253"/>
    <lineage>
        <taxon>Bacteria</taxon>
        <taxon>Pseudomonadati</taxon>
        <taxon>Bacteroidota</taxon>
        <taxon>Cytophagia</taxon>
        <taxon>Cytophagales</taxon>
        <taxon>Hymenobacteraceae</taxon>
        <taxon>Pontibacter</taxon>
    </lineage>
</organism>
<gene>
    <name evidence="1" type="ORF">FVR03_08065</name>
</gene>
<dbReference type="Proteomes" id="UP000321926">
    <property type="component" value="Unassembled WGS sequence"/>
</dbReference>
<dbReference type="EMBL" id="VRTY01000023">
    <property type="protein sequence ID" value="TXK48643.1"/>
    <property type="molecule type" value="Genomic_DNA"/>
</dbReference>
<name>A0A5C8KCL5_9BACT</name>
<proteinExistence type="predicted"/>
<sequence length="224" mass="26324">MEVDRLGDIINGLEQKSITKQAIYRNTKQTFDRLKLISVDVVEELTERITRQNAEVVIEYKEISAHEFHIKFSGDLLVFVMHSNIITFPDDYEIMRNKYVDKDFRRRFFGHIMAYNFMADTLKYNRLDDPGYLIGRMLVNIENHFMIEGVKQMDLSYDHIAKNRITDKVLRIIVESAIIASINNDLMGQPVSDIEKITYKHKLENLHLSRTSKVGFIMNHELTH</sequence>
<dbReference type="AlphaFoldDB" id="A0A5C8KCL5"/>
<reference evidence="1 2" key="1">
    <citation type="submission" date="2019-08" db="EMBL/GenBank/DDBJ databases">
        <authorList>
            <person name="Shi S."/>
        </authorList>
    </citation>
    <scope>NUCLEOTIDE SEQUENCE [LARGE SCALE GENOMIC DNA]</scope>
    <source>
        <strain evidence="1 2">GY10130</strain>
    </source>
</reference>
<accession>A0A5C8KCL5</accession>
<comment type="caution">
    <text evidence="1">The sequence shown here is derived from an EMBL/GenBank/DDBJ whole genome shotgun (WGS) entry which is preliminary data.</text>
</comment>